<sequence length="74" mass="8867">MSNVSFFYRERWTKLQSNYGMAGSRFSRRSELGRNMLSIVTIPDNFLRFLDDSWTIRDRFLDDLNNIIFFMISG</sequence>
<proteinExistence type="predicted"/>
<accession>A0A915ZTY6</accession>
<reference evidence="1" key="1">
    <citation type="submission" date="2020-05" db="EMBL/GenBank/DDBJ databases">
        <authorList>
            <person name="Rincon C."/>
            <person name="Sanders R I."/>
            <person name="Robbins C."/>
            <person name="Chaturvedi A."/>
        </authorList>
    </citation>
    <scope>NUCLEOTIDE SEQUENCE</scope>
    <source>
        <strain evidence="1">CHB12</strain>
    </source>
</reference>
<gene>
    <name evidence="1" type="ORF">CHRIB12_LOCUS20539</name>
</gene>
<organism evidence="1 2">
    <name type="scientific">Rhizophagus irregularis</name>
    <dbReference type="NCBI Taxonomy" id="588596"/>
    <lineage>
        <taxon>Eukaryota</taxon>
        <taxon>Fungi</taxon>
        <taxon>Fungi incertae sedis</taxon>
        <taxon>Mucoromycota</taxon>
        <taxon>Glomeromycotina</taxon>
        <taxon>Glomeromycetes</taxon>
        <taxon>Glomerales</taxon>
        <taxon>Glomeraceae</taxon>
        <taxon>Rhizophagus</taxon>
    </lineage>
</organism>
<comment type="caution">
    <text evidence="1">The sequence shown here is derived from an EMBL/GenBank/DDBJ whole genome shotgun (WGS) entry which is preliminary data.</text>
</comment>
<protein>
    <submittedName>
        <fullName evidence="1">Uncharacterized protein</fullName>
    </submittedName>
</protein>
<dbReference type="OrthoDB" id="10269932at2759"/>
<evidence type="ECO:0000313" key="1">
    <source>
        <dbReference type="EMBL" id="CAB5388327.1"/>
    </source>
</evidence>
<name>A0A915ZTY6_9GLOM</name>
<dbReference type="AlphaFoldDB" id="A0A915ZTY6"/>
<dbReference type="Proteomes" id="UP000684084">
    <property type="component" value="Unassembled WGS sequence"/>
</dbReference>
<dbReference type="EMBL" id="CAGKOT010000061">
    <property type="protein sequence ID" value="CAB5388327.1"/>
    <property type="molecule type" value="Genomic_DNA"/>
</dbReference>
<evidence type="ECO:0000313" key="2">
    <source>
        <dbReference type="Proteomes" id="UP000684084"/>
    </source>
</evidence>